<feature type="region of interest" description="Disordered" evidence="1">
    <location>
        <begin position="1"/>
        <end position="38"/>
    </location>
</feature>
<organism evidence="2 3">
    <name type="scientific">Blastomyces percursus</name>
    <dbReference type="NCBI Taxonomy" id="1658174"/>
    <lineage>
        <taxon>Eukaryota</taxon>
        <taxon>Fungi</taxon>
        <taxon>Dikarya</taxon>
        <taxon>Ascomycota</taxon>
        <taxon>Pezizomycotina</taxon>
        <taxon>Eurotiomycetes</taxon>
        <taxon>Eurotiomycetidae</taxon>
        <taxon>Onygenales</taxon>
        <taxon>Ajellomycetaceae</taxon>
        <taxon>Blastomyces</taxon>
    </lineage>
</organism>
<reference evidence="2 3" key="1">
    <citation type="submission" date="2015-08" db="EMBL/GenBank/DDBJ databases">
        <title>Emmonsia species relationships and genome sequence.</title>
        <authorList>
            <person name="Cuomo C.A."/>
            <person name="Schwartz I.S."/>
            <person name="Kenyon C."/>
            <person name="De Hoog G.S."/>
            <person name="Govender N.P."/>
            <person name="Botha A."/>
            <person name="Moreno L."/>
            <person name="De Vries M."/>
            <person name="Munoz J.F."/>
            <person name="Stielow J.B."/>
        </authorList>
    </citation>
    <scope>NUCLEOTIDE SEQUENCE [LARGE SCALE GENOMIC DNA]</scope>
    <source>
        <strain evidence="2 3">EI222</strain>
    </source>
</reference>
<sequence length="71" mass="8013">MTLGWLSSLLQRDRPDSGLPWDNDMELKPPMPSRTSEVGIYQDLPPYLSPWKSSPDVGTINTTPPIPRLHL</sequence>
<keyword evidence="3" id="KW-1185">Reference proteome</keyword>
<gene>
    <name evidence="2" type="ORF">ACJ73_07832</name>
</gene>
<proteinExistence type="predicted"/>
<dbReference type="AlphaFoldDB" id="A0A1J9PWZ3"/>
<comment type="caution">
    <text evidence="2">The sequence shown here is derived from an EMBL/GenBank/DDBJ whole genome shotgun (WGS) entry which is preliminary data.</text>
</comment>
<evidence type="ECO:0000256" key="1">
    <source>
        <dbReference type="SAM" id="MobiDB-lite"/>
    </source>
</evidence>
<evidence type="ECO:0000313" key="3">
    <source>
        <dbReference type="Proteomes" id="UP000242791"/>
    </source>
</evidence>
<feature type="region of interest" description="Disordered" evidence="1">
    <location>
        <begin position="52"/>
        <end position="71"/>
    </location>
</feature>
<dbReference type="VEuPathDB" id="FungiDB:ACJ73_07832"/>
<accession>A0A1J9PWZ3</accession>
<protein>
    <submittedName>
        <fullName evidence="2">Uncharacterized protein</fullName>
    </submittedName>
</protein>
<dbReference type="Proteomes" id="UP000242791">
    <property type="component" value="Unassembled WGS sequence"/>
</dbReference>
<feature type="non-terminal residue" evidence="2">
    <location>
        <position position="71"/>
    </location>
</feature>
<dbReference type="EMBL" id="LGTZ01001684">
    <property type="protein sequence ID" value="OJD20830.1"/>
    <property type="molecule type" value="Genomic_DNA"/>
</dbReference>
<name>A0A1J9PWZ3_9EURO</name>
<evidence type="ECO:0000313" key="2">
    <source>
        <dbReference type="EMBL" id="OJD20830.1"/>
    </source>
</evidence>